<dbReference type="Pfam" id="PF01569">
    <property type="entry name" value="PAP2"/>
    <property type="match status" value="1"/>
</dbReference>
<evidence type="ECO:0000313" key="3">
    <source>
        <dbReference type="EMBL" id="OGM91198.1"/>
    </source>
</evidence>
<dbReference type="GO" id="GO:0003993">
    <property type="term" value="F:acid phosphatase activity"/>
    <property type="evidence" value="ECO:0007669"/>
    <property type="project" value="InterPro"/>
</dbReference>
<dbReference type="GO" id="GO:0030288">
    <property type="term" value="C:outer membrane-bounded periplasmic space"/>
    <property type="evidence" value="ECO:0007669"/>
    <property type="project" value="InterPro"/>
</dbReference>
<proteinExistence type="predicted"/>
<keyword evidence="1" id="KW-1133">Transmembrane helix</keyword>
<dbReference type="Gene3D" id="1.20.144.10">
    <property type="entry name" value="Phosphatidic acid phosphatase type 2/haloperoxidase"/>
    <property type="match status" value="1"/>
</dbReference>
<name>A0A1F8DTQ3_9BACT</name>
<feature type="domain" description="Phosphatidic acid phosphatase type 2/haloperoxidase" evidence="2">
    <location>
        <begin position="58"/>
        <end position="163"/>
    </location>
</feature>
<dbReference type="SUPFAM" id="SSF48317">
    <property type="entry name" value="Acid phosphatase/Vanadium-dependent haloperoxidase"/>
    <property type="match status" value="1"/>
</dbReference>
<protein>
    <recommendedName>
        <fullName evidence="2">Phosphatidic acid phosphatase type 2/haloperoxidase domain-containing protein</fullName>
    </recommendedName>
</protein>
<dbReference type="Proteomes" id="UP000177029">
    <property type="component" value="Unassembled WGS sequence"/>
</dbReference>
<evidence type="ECO:0000259" key="2">
    <source>
        <dbReference type="SMART" id="SM00014"/>
    </source>
</evidence>
<feature type="transmembrane region" description="Helical" evidence="1">
    <location>
        <begin position="55"/>
        <end position="78"/>
    </location>
</feature>
<keyword evidence="1" id="KW-0812">Transmembrane</keyword>
<dbReference type="PANTHER" id="PTHR14969">
    <property type="entry name" value="SPHINGOSINE-1-PHOSPHATE PHOSPHOHYDROLASE"/>
    <property type="match status" value="1"/>
</dbReference>
<dbReference type="InterPro" id="IPR000326">
    <property type="entry name" value="PAP2/HPO"/>
</dbReference>
<dbReference type="STRING" id="1802555.A2755_02210"/>
<reference evidence="3 4" key="1">
    <citation type="journal article" date="2016" name="Nat. Commun.">
        <title>Thousands of microbial genomes shed light on interconnected biogeochemical processes in an aquifer system.</title>
        <authorList>
            <person name="Anantharaman K."/>
            <person name="Brown C.T."/>
            <person name="Hug L.A."/>
            <person name="Sharon I."/>
            <person name="Castelle C.J."/>
            <person name="Probst A.J."/>
            <person name="Thomas B.C."/>
            <person name="Singh A."/>
            <person name="Wilkins M.J."/>
            <person name="Karaoz U."/>
            <person name="Brodie E.L."/>
            <person name="Williams K.H."/>
            <person name="Hubbard S.S."/>
            <person name="Banfield J.F."/>
        </authorList>
    </citation>
    <scope>NUCLEOTIDE SEQUENCE [LARGE SCALE GENOMIC DNA]</scope>
</reference>
<feature type="transmembrane region" description="Helical" evidence="1">
    <location>
        <begin position="98"/>
        <end position="118"/>
    </location>
</feature>
<evidence type="ECO:0000313" key="4">
    <source>
        <dbReference type="Proteomes" id="UP000177029"/>
    </source>
</evidence>
<dbReference type="EMBL" id="MGIP01000011">
    <property type="protein sequence ID" value="OGM91198.1"/>
    <property type="molecule type" value="Genomic_DNA"/>
</dbReference>
<dbReference type="AlphaFoldDB" id="A0A1F8DTQ3"/>
<dbReference type="InterPro" id="IPR001011">
    <property type="entry name" value="Acid_Pase_classA_bac"/>
</dbReference>
<feature type="transmembrane region" description="Helical" evidence="1">
    <location>
        <begin position="20"/>
        <end position="43"/>
    </location>
</feature>
<keyword evidence="1" id="KW-0472">Membrane</keyword>
<dbReference type="PANTHER" id="PTHR14969:SF13">
    <property type="entry name" value="AT30094P"/>
    <property type="match status" value="1"/>
</dbReference>
<comment type="caution">
    <text evidence="3">The sequence shown here is derived from an EMBL/GenBank/DDBJ whole genome shotgun (WGS) entry which is preliminary data.</text>
</comment>
<sequence length="183" mass="20793">MDALDAAVQNFFTSLHTPIINWLWVFLAQYGIYLIVLLALIMLFKQKRIHERTRFFIQALLVLVLARGLVAETIAFFYNRQRPFETGLNALYAHGQGASFPSGHTTAMFSIALVLYAWNKKAGKWALVIAALSGISRAIAGVHWISDVIGGFLVAWIVYILLKKFVFEKFNKKEEVEEIKITQ</sequence>
<dbReference type="SMART" id="SM00014">
    <property type="entry name" value="acidPPc"/>
    <property type="match status" value="1"/>
</dbReference>
<organism evidence="3 4">
    <name type="scientific">Candidatus Wolfebacteria bacterium RIFCSPHIGHO2_01_FULL_48_22</name>
    <dbReference type="NCBI Taxonomy" id="1802555"/>
    <lineage>
        <taxon>Bacteria</taxon>
        <taxon>Candidatus Wolfeibacteriota</taxon>
    </lineage>
</organism>
<evidence type="ECO:0000256" key="1">
    <source>
        <dbReference type="SAM" id="Phobius"/>
    </source>
</evidence>
<accession>A0A1F8DTQ3</accession>
<dbReference type="InterPro" id="IPR036938">
    <property type="entry name" value="PAP2/HPO_sf"/>
</dbReference>
<feature type="transmembrane region" description="Helical" evidence="1">
    <location>
        <begin position="148"/>
        <end position="166"/>
    </location>
</feature>
<gene>
    <name evidence="3" type="ORF">A2755_02210</name>
</gene>
<dbReference type="PRINTS" id="PR00483">
    <property type="entry name" value="BACPHPHTASE"/>
</dbReference>